<name>A0ABD6B7C4_9EURY</name>
<dbReference type="PROSITE" id="PS51462">
    <property type="entry name" value="NUDIX"/>
    <property type="match status" value="1"/>
</dbReference>
<dbReference type="InterPro" id="IPR015797">
    <property type="entry name" value="NUDIX_hydrolase-like_dom_sf"/>
</dbReference>
<dbReference type="Pfam" id="PF00293">
    <property type="entry name" value="NUDIX"/>
    <property type="match status" value="1"/>
</dbReference>
<evidence type="ECO:0000256" key="1">
    <source>
        <dbReference type="ARBA" id="ARBA00001946"/>
    </source>
</evidence>
<dbReference type="PANTHER" id="PTHR43046:SF14">
    <property type="entry name" value="MUTT_NUDIX FAMILY PROTEIN"/>
    <property type="match status" value="1"/>
</dbReference>
<reference evidence="4 5" key="1">
    <citation type="journal article" date="2019" name="Int. J. Syst. Evol. Microbiol.">
        <title>The Global Catalogue of Microorganisms (GCM) 10K type strain sequencing project: providing services to taxonomists for standard genome sequencing and annotation.</title>
        <authorList>
            <consortium name="The Broad Institute Genomics Platform"/>
            <consortium name="The Broad Institute Genome Sequencing Center for Infectious Disease"/>
            <person name="Wu L."/>
            <person name="Ma J."/>
        </authorList>
    </citation>
    <scope>NUCLEOTIDE SEQUENCE [LARGE SCALE GENOMIC DNA]</scope>
    <source>
        <strain evidence="4 5">CGMCC 1.12285</strain>
    </source>
</reference>
<dbReference type="SUPFAM" id="SSF55811">
    <property type="entry name" value="Nudix"/>
    <property type="match status" value="1"/>
</dbReference>
<evidence type="ECO:0000313" key="5">
    <source>
        <dbReference type="Proteomes" id="UP001597111"/>
    </source>
</evidence>
<proteinExistence type="predicted"/>
<evidence type="ECO:0000259" key="3">
    <source>
        <dbReference type="PROSITE" id="PS51462"/>
    </source>
</evidence>
<evidence type="ECO:0000256" key="2">
    <source>
        <dbReference type="ARBA" id="ARBA00022801"/>
    </source>
</evidence>
<feature type="domain" description="Nudix hydrolase" evidence="3">
    <location>
        <begin position="1"/>
        <end position="133"/>
    </location>
</feature>
<keyword evidence="5" id="KW-1185">Reference proteome</keyword>
<comment type="caution">
    <text evidence="4">The sequence shown here is derived from an EMBL/GenBank/DDBJ whole genome shotgun (WGS) entry which is preliminary data.</text>
</comment>
<keyword evidence="2" id="KW-0378">Hydrolase</keyword>
<dbReference type="PROSITE" id="PS00893">
    <property type="entry name" value="NUDIX_BOX"/>
    <property type="match status" value="1"/>
</dbReference>
<dbReference type="Gene3D" id="3.90.79.10">
    <property type="entry name" value="Nucleoside Triphosphate Pyrophosphohydrolase"/>
    <property type="match status" value="1"/>
</dbReference>
<dbReference type="Proteomes" id="UP001597111">
    <property type="component" value="Unassembled WGS sequence"/>
</dbReference>
<sequence>MSEDGREPFVGKITQKAILFGPDGDVLVTGSDETPEPPGGTFEFGETLVDGLRRELQEELGIDARVGPPVETLYGGWADDSGTPMVALVYRCETDEREVTLNEEHEFARWVAPEEAAQRFGAVIGRLEQAVRRAEKIENSGPFTAVADPYADSDTTSEEVVAALEAARTDDG</sequence>
<dbReference type="InterPro" id="IPR000086">
    <property type="entry name" value="NUDIX_hydrolase_dom"/>
</dbReference>
<comment type="cofactor">
    <cofactor evidence="1">
        <name>Mg(2+)</name>
        <dbReference type="ChEBI" id="CHEBI:18420"/>
    </cofactor>
</comment>
<gene>
    <name evidence="4" type="ORF">ACFR9S_11040</name>
</gene>
<dbReference type="InterPro" id="IPR020084">
    <property type="entry name" value="NUDIX_hydrolase_CS"/>
</dbReference>
<dbReference type="AlphaFoldDB" id="A0ABD6B7C4"/>
<organism evidence="4 5">
    <name type="scientific">Halolamina salina</name>
    <dbReference type="NCBI Taxonomy" id="1220023"/>
    <lineage>
        <taxon>Archaea</taxon>
        <taxon>Methanobacteriati</taxon>
        <taxon>Methanobacteriota</taxon>
        <taxon>Stenosarchaea group</taxon>
        <taxon>Halobacteria</taxon>
        <taxon>Halobacteriales</taxon>
        <taxon>Haloferacaceae</taxon>
    </lineage>
</organism>
<evidence type="ECO:0000313" key="4">
    <source>
        <dbReference type="EMBL" id="MFD1526825.1"/>
    </source>
</evidence>
<protein>
    <submittedName>
        <fullName evidence="4">NUDIX domain-containing protein</fullName>
    </submittedName>
</protein>
<dbReference type="RefSeq" id="WP_379731963.1">
    <property type="nucleotide sequence ID" value="NZ_JBHSWZ010000174.1"/>
</dbReference>
<dbReference type="EMBL" id="JBHUDH010000121">
    <property type="protein sequence ID" value="MFD1526825.1"/>
    <property type="molecule type" value="Genomic_DNA"/>
</dbReference>
<dbReference type="PANTHER" id="PTHR43046">
    <property type="entry name" value="GDP-MANNOSE MANNOSYL HYDROLASE"/>
    <property type="match status" value="1"/>
</dbReference>
<accession>A0ABD6B7C4</accession>
<dbReference type="GO" id="GO:0016787">
    <property type="term" value="F:hydrolase activity"/>
    <property type="evidence" value="ECO:0007669"/>
    <property type="project" value="UniProtKB-KW"/>
</dbReference>